<proteinExistence type="predicted"/>
<keyword evidence="3 5" id="KW-1133">Transmembrane helix</keyword>
<comment type="subcellular location">
    <subcellularLocation>
        <location evidence="1">Membrane</location>
        <topology evidence="1">Multi-pass membrane protein</topology>
    </subcellularLocation>
</comment>
<evidence type="ECO:0000256" key="4">
    <source>
        <dbReference type="ARBA" id="ARBA00023136"/>
    </source>
</evidence>
<keyword evidence="4 5" id="KW-0472">Membrane</keyword>
<sequence>MSHPPPQAGRERAADAVVHAAGLVSVLLGCVLLAWRTPPSAGPRLSLALALYATGLVATFTCSAAYNLAPAGRGRAFLRRADHAAIFLMIAGTYTPVSLLAIGGPLAAALLAVVWTGALGGAAVKLFAPGRFERASVAAYLLLGWVGVVALVPLAQALTPWQFGFLAAGGLLYTVGVLFHLADRLPYSTAVWHALVLVAAGCHFALVLGLATDHAAG</sequence>
<evidence type="ECO:0000313" key="7">
    <source>
        <dbReference type="Proteomes" id="UP001589789"/>
    </source>
</evidence>
<dbReference type="RefSeq" id="WP_377049530.1">
    <property type="nucleotide sequence ID" value="NZ_JBHLVZ010000005.1"/>
</dbReference>
<dbReference type="Proteomes" id="UP001589789">
    <property type="component" value="Unassembled WGS sequence"/>
</dbReference>
<evidence type="ECO:0000313" key="6">
    <source>
        <dbReference type="EMBL" id="MFC0385382.1"/>
    </source>
</evidence>
<organism evidence="6 7">
    <name type="scientific">Muricoccus vinaceus</name>
    <dbReference type="NCBI Taxonomy" id="424704"/>
    <lineage>
        <taxon>Bacteria</taxon>
        <taxon>Pseudomonadati</taxon>
        <taxon>Pseudomonadota</taxon>
        <taxon>Alphaproteobacteria</taxon>
        <taxon>Acetobacterales</taxon>
        <taxon>Roseomonadaceae</taxon>
        <taxon>Muricoccus</taxon>
    </lineage>
</organism>
<evidence type="ECO:0000256" key="5">
    <source>
        <dbReference type="SAM" id="Phobius"/>
    </source>
</evidence>
<accession>A0ABV6IPA4</accession>
<dbReference type="PANTHER" id="PTHR20855:SF3">
    <property type="entry name" value="LD03007P"/>
    <property type="match status" value="1"/>
</dbReference>
<dbReference type="EMBL" id="JBHLVZ010000005">
    <property type="protein sequence ID" value="MFC0385382.1"/>
    <property type="molecule type" value="Genomic_DNA"/>
</dbReference>
<feature type="transmembrane region" description="Helical" evidence="5">
    <location>
        <begin position="81"/>
        <end position="102"/>
    </location>
</feature>
<feature type="transmembrane region" description="Helical" evidence="5">
    <location>
        <begin position="191"/>
        <end position="211"/>
    </location>
</feature>
<reference evidence="6 7" key="1">
    <citation type="submission" date="2024-09" db="EMBL/GenBank/DDBJ databases">
        <authorList>
            <person name="Sun Q."/>
            <person name="Mori K."/>
        </authorList>
    </citation>
    <scope>NUCLEOTIDE SEQUENCE [LARGE SCALE GENOMIC DNA]</scope>
    <source>
        <strain evidence="6 7">CCM 7468</strain>
    </source>
</reference>
<evidence type="ECO:0000256" key="3">
    <source>
        <dbReference type="ARBA" id="ARBA00022989"/>
    </source>
</evidence>
<feature type="transmembrane region" description="Helical" evidence="5">
    <location>
        <begin position="161"/>
        <end position="179"/>
    </location>
</feature>
<dbReference type="InterPro" id="IPR004254">
    <property type="entry name" value="AdipoR/HlyIII-related"/>
</dbReference>
<feature type="transmembrane region" description="Helical" evidence="5">
    <location>
        <begin position="135"/>
        <end position="155"/>
    </location>
</feature>
<keyword evidence="2 5" id="KW-0812">Transmembrane</keyword>
<evidence type="ECO:0000256" key="2">
    <source>
        <dbReference type="ARBA" id="ARBA00022692"/>
    </source>
</evidence>
<feature type="transmembrane region" description="Helical" evidence="5">
    <location>
        <begin position="47"/>
        <end position="69"/>
    </location>
</feature>
<protein>
    <submittedName>
        <fullName evidence="6">Hemolysin III family protein</fullName>
    </submittedName>
</protein>
<feature type="transmembrane region" description="Helical" evidence="5">
    <location>
        <begin position="108"/>
        <end position="128"/>
    </location>
</feature>
<feature type="transmembrane region" description="Helical" evidence="5">
    <location>
        <begin position="16"/>
        <end position="35"/>
    </location>
</feature>
<evidence type="ECO:0000256" key="1">
    <source>
        <dbReference type="ARBA" id="ARBA00004141"/>
    </source>
</evidence>
<name>A0ABV6IPA4_9PROT</name>
<comment type="caution">
    <text evidence="6">The sequence shown here is derived from an EMBL/GenBank/DDBJ whole genome shotgun (WGS) entry which is preliminary data.</text>
</comment>
<dbReference type="Pfam" id="PF03006">
    <property type="entry name" value="HlyIII"/>
    <property type="match status" value="1"/>
</dbReference>
<gene>
    <name evidence="6" type="ORF">ACFFIC_07410</name>
</gene>
<keyword evidence="7" id="KW-1185">Reference proteome</keyword>
<dbReference type="PANTHER" id="PTHR20855">
    <property type="entry name" value="ADIPOR/PROGESTIN RECEPTOR-RELATED"/>
    <property type="match status" value="1"/>
</dbReference>